<dbReference type="Gene3D" id="2.60.120.10">
    <property type="entry name" value="Jelly Rolls"/>
    <property type="match status" value="4"/>
</dbReference>
<dbReference type="SUPFAM" id="SSF51206">
    <property type="entry name" value="cAMP-binding domain-like"/>
    <property type="match status" value="4"/>
</dbReference>
<evidence type="ECO:0000313" key="3">
    <source>
        <dbReference type="EMBL" id="RHZ23826.1"/>
    </source>
</evidence>
<organism evidence="3 4">
    <name type="scientific">Aphanomyces astaci</name>
    <name type="common">Crayfish plague agent</name>
    <dbReference type="NCBI Taxonomy" id="112090"/>
    <lineage>
        <taxon>Eukaryota</taxon>
        <taxon>Sar</taxon>
        <taxon>Stramenopiles</taxon>
        <taxon>Oomycota</taxon>
        <taxon>Saprolegniomycetes</taxon>
        <taxon>Saprolegniales</taxon>
        <taxon>Verrucalvaceae</taxon>
        <taxon>Aphanomyces</taxon>
    </lineage>
</organism>
<accession>A0A418F4N9</accession>
<dbReference type="PANTHER" id="PTHR23011">
    <property type="entry name" value="CYCLIC NUCLEOTIDE-BINDING DOMAIN CONTAINING PROTEIN"/>
    <property type="match status" value="1"/>
</dbReference>
<dbReference type="PROSITE" id="PS50042">
    <property type="entry name" value="CNMP_BINDING_3"/>
    <property type="match status" value="4"/>
</dbReference>
<feature type="domain" description="Cyclic nucleotide-binding" evidence="2">
    <location>
        <begin position="571"/>
        <end position="632"/>
    </location>
</feature>
<dbReference type="EMBL" id="QUTH01002797">
    <property type="protein sequence ID" value="RHZ23826.1"/>
    <property type="molecule type" value="Genomic_DNA"/>
</dbReference>
<dbReference type="InterPro" id="IPR018490">
    <property type="entry name" value="cNMP-bd_dom_sf"/>
</dbReference>
<feature type="region of interest" description="Disordered" evidence="1">
    <location>
        <begin position="700"/>
        <end position="726"/>
    </location>
</feature>
<sequence length="1535" mass="168572">MNVIQRQFHVTVCIPPVMTHRGSTGAATDAVDGGGQPPQQLRPTADSMKFEKYRTKMVLAILDIPYSTTTYRPNLNCLSLLCCHRPYDRTDSDIRVDSTEEMHSGSKSVLHSFLTSFPFMNQAVAKQHYGIELAQVTAGESYGDFHLWSAAPTDVRRPTTESSLPHMVVSLVATEATQVVVLDRRVYRHIAVSHVPASDLATLAVIPKLDRTWGDVGDLKLWFKRQLFFQQLPDRWIARLAESAVGSPPWPSDKVVYNKSSDADFVYFVVAGAVRVQLNSSDPGVDVLPGDVFGADEVLDKRKRQRVALTKAADTILVKFPTAVYFECLADIASDITFAPTSRFRAMECYTSPPSVSDVNELAKFFRNVQVLAHLPFYIMLEVVPYLRVRYLEVGDLVCAEDNATDEFVSVVAGRVGCHSRDRATDESAVHLFQGHAFVHVPSMHSEQVATSESGATPVEKKFTMMYGTSVHVLVPGDTCRTGFVDPSTANRRAPVTMVALASRTTIVSISEHDASQVLQRLVEWSKPHRSLKELVGQVGSLDAAGTIQFAPDEVNQVLAHLRYPIDRPDKVASDVRCLKLQPGDVVVRAGELVKHLVVVISGHVAVSVVQPPLSSTPLATSNHSNNVFAKLLTSNFKSTSKTLALVGSRDGSRRRLSTVLPSIAKLSKHTPFWQRSSSIAPSPSPSNILRIDEPNSARISSAGASSAAQNDQYNSSKNDGGDVAASQTRMRPLVTLLAGDVWGGEVVETMLPSANGGDLKPKFWRLLDQAASQRIKLIIKHLSHMELFQSMADATISAIVASARYDTVEKGEISTQSLPTSPSRRYQPSHVLWTTVVFKAGDAPKRYYVVVGGTIGLYSPYASLEDVCLNVVQSGGGFGEFEILTEQLTRCSRVACTRHIISCGLFILEDLCLRSLSAVAEVAAKLISFASQSFHELWDPAKLDAMRSGISFFQQLHWANRLDMDKLAHIYHTAQAVEYHKGTDVVRIHAQLNTCFVIKEGTCFLGNVLPIQAKNGTTDNIDVVQVSTSLAQVSKGHSIWVLGVATFSVTAAVANTVVYHLNYDFLKAILPKHHLGRLERQIKQHDQYHADESARLRELALHVMNTRTYVATTAGGPEMFLPRFDLTNRDVTMTDVVAATALTLADVQEARKKVDQVGTATPTTYDDDVGREGVPAKLMGSFWKNQSLGPTRRRSRESTPQTGAVAPPTANNTRLAPFFPTEVPDGDAVTSYYSERYDVNAPFRTLRLESVAKAQATLNGPRIDVEGYQVMQYVIDATPIQEHMRTESLLLTAQLHLQRQNGGGSSSSTSATPNEAAMTTIELATGLRPWKQQPPHVKTRLRPLKKLTGRQPSSPRTATATPRSDHKSGKLAVRIVQSGQTNQQGTNATMVCMTATLRRTTLSLRRDDKHGDNNGARNSNGLHSFEWILKPGMRVVEWPDDAATPCEFKLDLGGDNDPRDMVTFMALSLHDKAKWVALLTHAVAIPSVADKASAFTLNPSRIVPVKKPDVVRRVQTVTEEFLPEISYIVPALEH</sequence>
<feature type="compositionally biased region" description="Polar residues" evidence="1">
    <location>
        <begin position="1351"/>
        <end position="1363"/>
    </location>
</feature>
<gene>
    <name evidence="3" type="ORF">DYB37_000323</name>
</gene>
<comment type="caution">
    <text evidence="3">The sequence shown here is derived from an EMBL/GenBank/DDBJ whole genome shotgun (WGS) entry which is preliminary data.</text>
</comment>
<name>A0A418F4N9_APHAT</name>
<dbReference type="InterPro" id="IPR014710">
    <property type="entry name" value="RmlC-like_jellyroll"/>
</dbReference>
<feature type="domain" description="Cyclic nucleotide-binding" evidence="2">
    <location>
        <begin position="228"/>
        <end position="312"/>
    </location>
</feature>
<evidence type="ECO:0000256" key="1">
    <source>
        <dbReference type="SAM" id="MobiDB-lite"/>
    </source>
</evidence>
<dbReference type="CDD" id="cd00038">
    <property type="entry name" value="CAP_ED"/>
    <property type="match status" value="2"/>
</dbReference>
<feature type="domain" description="Cyclic nucleotide-binding" evidence="2">
    <location>
        <begin position="838"/>
        <end position="917"/>
    </location>
</feature>
<evidence type="ECO:0000259" key="2">
    <source>
        <dbReference type="PROSITE" id="PS50042"/>
    </source>
</evidence>
<protein>
    <recommendedName>
        <fullName evidence="2">Cyclic nucleotide-binding domain-containing protein</fullName>
    </recommendedName>
</protein>
<proteinExistence type="predicted"/>
<dbReference type="InterPro" id="IPR000595">
    <property type="entry name" value="cNMP-bd_dom"/>
</dbReference>
<feature type="domain" description="Cyclic nucleotide-binding" evidence="2">
    <location>
        <begin position="371"/>
        <end position="438"/>
    </location>
</feature>
<dbReference type="PANTHER" id="PTHR23011:SF28">
    <property type="entry name" value="CYCLIC NUCLEOTIDE-BINDING DOMAIN CONTAINING PROTEIN"/>
    <property type="match status" value="1"/>
</dbReference>
<reference evidence="3 4" key="1">
    <citation type="submission" date="2018-08" db="EMBL/GenBank/DDBJ databases">
        <title>Aphanomyces genome sequencing and annotation.</title>
        <authorList>
            <person name="Minardi D."/>
            <person name="Oidtmann B."/>
            <person name="Van Der Giezen M."/>
            <person name="Studholme D.J."/>
        </authorList>
    </citation>
    <scope>NUCLEOTIDE SEQUENCE [LARGE SCALE GENOMIC DNA]</scope>
    <source>
        <strain evidence="3 4">Da</strain>
    </source>
</reference>
<feature type="compositionally biased region" description="Polar residues" evidence="1">
    <location>
        <begin position="710"/>
        <end position="719"/>
    </location>
</feature>
<feature type="region of interest" description="Disordered" evidence="1">
    <location>
        <begin position="24"/>
        <end position="44"/>
    </location>
</feature>
<feature type="region of interest" description="Disordered" evidence="1">
    <location>
        <begin position="1344"/>
        <end position="1369"/>
    </location>
</feature>
<feature type="compositionally biased region" description="Low complexity" evidence="1">
    <location>
        <begin position="700"/>
        <end position="709"/>
    </location>
</feature>
<dbReference type="VEuPathDB" id="FungiDB:H257_03621"/>
<dbReference type="Proteomes" id="UP000285430">
    <property type="component" value="Unassembled WGS sequence"/>
</dbReference>
<evidence type="ECO:0000313" key="4">
    <source>
        <dbReference type="Proteomes" id="UP000285430"/>
    </source>
</evidence>
<feature type="region of interest" description="Disordered" evidence="1">
    <location>
        <begin position="1186"/>
        <end position="1222"/>
    </location>
</feature>